<dbReference type="SUPFAM" id="SSF49373">
    <property type="entry name" value="Invasin/intimin cell-adhesion fragments"/>
    <property type="match status" value="1"/>
</dbReference>
<dbReference type="Pfam" id="PF00728">
    <property type="entry name" value="Glyco_hydro_20"/>
    <property type="match status" value="1"/>
</dbReference>
<evidence type="ECO:0000313" key="14">
    <source>
        <dbReference type="Proteomes" id="UP000283850"/>
    </source>
</evidence>
<dbReference type="InterPro" id="IPR006103">
    <property type="entry name" value="Glyco_hydro_2_cat"/>
</dbReference>
<feature type="domain" description="Beta-hexosaminidase bacterial type N-terminal" evidence="10">
    <location>
        <begin position="27"/>
        <end position="156"/>
    </location>
</feature>
<dbReference type="InterPro" id="IPR015883">
    <property type="entry name" value="Glyco_hydro_20_cat"/>
</dbReference>
<evidence type="ECO:0000259" key="11">
    <source>
        <dbReference type="Pfam" id="PF16355"/>
    </source>
</evidence>
<dbReference type="GO" id="GO:0004563">
    <property type="term" value="F:beta-N-acetylhexosaminidase activity"/>
    <property type="evidence" value="ECO:0007669"/>
    <property type="project" value="InterPro"/>
</dbReference>
<dbReference type="Gene3D" id="3.30.379.10">
    <property type="entry name" value="Chitobiase/beta-hexosaminidase domain 2-like"/>
    <property type="match status" value="1"/>
</dbReference>
<evidence type="ECO:0000256" key="4">
    <source>
        <dbReference type="ARBA" id="ARBA00023295"/>
    </source>
</evidence>
<accession>A0A412YJ20</accession>
<feature type="domain" description="Glycoside hydrolase family 2" evidence="12">
    <location>
        <begin position="1403"/>
        <end position="1501"/>
    </location>
</feature>
<dbReference type="Pfam" id="PF02838">
    <property type="entry name" value="Glyco_hydro_20b"/>
    <property type="match status" value="1"/>
</dbReference>
<dbReference type="Pfam" id="PF16355">
    <property type="entry name" value="DUF4982"/>
    <property type="match status" value="1"/>
</dbReference>
<feature type="domain" description="Glycoside hydrolase family 2 immunoglobulin-like beta-sandwich" evidence="6">
    <location>
        <begin position="880"/>
        <end position="983"/>
    </location>
</feature>
<dbReference type="Pfam" id="PF18565">
    <property type="entry name" value="Glyco_hydro2_C5"/>
    <property type="match status" value="1"/>
</dbReference>
<dbReference type="InterPro" id="IPR008964">
    <property type="entry name" value="Invasin/intimin_cell_adhesion"/>
</dbReference>
<dbReference type="CDD" id="cd06563">
    <property type="entry name" value="GH20_chitobiase-like"/>
    <property type="match status" value="1"/>
</dbReference>
<evidence type="ECO:0000259" key="10">
    <source>
        <dbReference type="Pfam" id="PF02838"/>
    </source>
</evidence>
<feature type="domain" description="DUF4982" evidence="11">
    <location>
        <begin position="1311"/>
        <end position="1390"/>
    </location>
</feature>
<dbReference type="InterPro" id="IPR051913">
    <property type="entry name" value="GH2_Domain-Containing"/>
</dbReference>
<dbReference type="PRINTS" id="PR00738">
    <property type="entry name" value="GLHYDRLASE20"/>
</dbReference>
<evidence type="ECO:0000259" key="6">
    <source>
        <dbReference type="Pfam" id="PF00703"/>
    </source>
</evidence>
<feature type="domain" description="Glycoside hydrolase family 20 catalytic" evidence="7">
    <location>
        <begin position="159"/>
        <end position="503"/>
    </location>
</feature>
<dbReference type="InterPro" id="IPR015882">
    <property type="entry name" value="HEX_bac_N"/>
</dbReference>
<comment type="caution">
    <text evidence="13">The sequence shown here is derived from an EMBL/GenBank/DDBJ whole genome shotgun (WGS) entry which is preliminary data.</text>
</comment>
<dbReference type="InterPro" id="IPR040605">
    <property type="entry name" value="Glyco_hydro2_dom5"/>
</dbReference>
<evidence type="ECO:0000256" key="5">
    <source>
        <dbReference type="PIRSR" id="PIRSR625705-1"/>
    </source>
</evidence>
<dbReference type="GO" id="GO:0005975">
    <property type="term" value="P:carbohydrate metabolic process"/>
    <property type="evidence" value="ECO:0007669"/>
    <property type="project" value="InterPro"/>
</dbReference>
<dbReference type="InterPro" id="IPR006104">
    <property type="entry name" value="Glyco_hydro_2_N"/>
</dbReference>
<evidence type="ECO:0000259" key="7">
    <source>
        <dbReference type="Pfam" id="PF00728"/>
    </source>
</evidence>
<dbReference type="SUPFAM" id="SSF51445">
    <property type="entry name" value="(Trans)glycosidases"/>
    <property type="match status" value="2"/>
</dbReference>
<gene>
    <name evidence="13" type="ORF">DWW10_04730</name>
</gene>
<dbReference type="PANTHER" id="PTHR42732">
    <property type="entry name" value="BETA-GALACTOSIDASE"/>
    <property type="match status" value="1"/>
</dbReference>
<comment type="similarity">
    <text evidence="1">Belongs to the glycosyl hydrolase 20 family.</text>
</comment>
<dbReference type="Gene3D" id="2.60.40.10">
    <property type="entry name" value="Immunoglobulins"/>
    <property type="match status" value="3"/>
</dbReference>
<comment type="similarity">
    <text evidence="2">Belongs to the glycosyl hydrolase 2 family.</text>
</comment>
<dbReference type="Proteomes" id="UP000283850">
    <property type="component" value="Unassembled WGS sequence"/>
</dbReference>
<evidence type="ECO:0000256" key="1">
    <source>
        <dbReference type="ARBA" id="ARBA00006285"/>
    </source>
</evidence>
<dbReference type="Gene3D" id="2.60.120.260">
    <property type="entry name" value="Galactose-binding domain-like"/>
    <property type="match status" value="2"/>
</dbReference>
<proteinExistence type="inferred from homology"/>
<keyword evidence="4" id="KW-0326">Glycosidase</keyword>
<evidence type="ECO:0000259" key="8">
    <source>
        <dbReference type="Pfam" id="PF02836"/>
    </source>
</evidence>
<dbReference type="InterPro" id="IPR029018">
    <property type="entry name" value="Hex-like_dom2"/>
</dbReference>
<dbReference type="EMBL" id="QRZF01000002">
    <property type="protein sequence ID" value="RGV57427.1"/>
    <property type="molecule type" value="Genomic_DNA"/>
</dbReference>
<name>A0A412YJ20_9BACE</name>
<evidence type="ECO:0000259" key="9">
    <source>
        <dbReference type="Pfam" id="PF02837"/>
    </source>
</evidence>
<dbReference type="InterPro" id="IPR032311">
    <property type="entry name" value="DUF4982"/>
</dbReference>
<dbReference type="Pfam" id="PF00703">
    <property type="entry name" value="Glyco_hydro_2"/>
    <property type="match status" value="1"/>
</dbReference>
<dbReference type="SUPFAM" id="SSF49303">
    <property type="entry name" value="beta-Galactosidase/glucuronidase domain"/>
    <property type="match status" value="1"/>
</dbReference>
<feature type="active site" description="Proton donor" evidence="5">
    <location>
        <position position="334"/>
    </location>
</feature>
<reference evidence="13 14" key="1">
    <citation type="submission" date="2018-08" db="EMBL/GenBank/DDBJ databases">
        <title>A genome reference for cultivated species of the human gut microbiota.</title>
        <authorList>
            <person name="Zou Y."/>
            <person name="Xue W."/>
            <person name="Luo G."/>
        </authorList>
    </citation>
    <scope>NUCLEOTIDE SEQUENCE [LARGE SCALE GENOMIC DNA]</scope>
    <source>
        <strain evidence="13 14">AF14-32</strain>
    </source>
</reference>
<protein>
    <submittedName>
        <fullName evidence="13">DUF4982 domain-containing protein</fullName>
    </submittedName>
</protein>
<keyword evidence="3" id="KW-0378">Hydrolase</keyword>
<evidence type="ECO:0000313" key="13">
    <source>
        <dbReference type="EMBL" id="RGV57427.1"/>
    </source>
</evidence>
<dbReference type="InterPro" id="IPR036156">
    <property type="entry name" value="Beta-gal/glucu_dom_sf"/>
</dbReference>
<evidence type="ECO:0000256" key="3">
    <source>
        <dbReference type="ARBA" id="ARBA00022801"/>
    </source>
</evidence>
<dbReference type="PANTHER" id="PTHR42732:SF1">
    <property type="entry name" value="BETA-MANNOSIDASE"/>
    <property type="match status" value="1"/>
</dbReference>
<dbReference type="InterPro" id="IPR025705">
    <property type="entry name" value="Beta_hexosaminidase_sua/sub"/>
</dbReference>
<evidence type="ECO:0000259" key="12">
    <source>
        <dbReference type="Pfam" id="PF18565"/>
    </source>
</evidence>
<evidence type="ECO:0000256" key="2">
    <source>
        <dbReference type="ARBA" id="ARBA00007401"/>
    </source>
</evidence>
<organism evidence="13 14">
    <name type="scientific">Bacteroides intestinalis</name>
    <dbReference type="NCBI Taxonomy" id="329854"/>
    <lineage>
        <taxon>Bacteria</taxon>
        <taxon>Pseudomonadati</taxon>
        <taxon>Bacteroidota</taxon>
        <taxon>Bacteroidia</taxon>
        <taxon>Bacteroidales</taxon>
        <taxon>Bacteroidaceae</taxon>
        <taxon>Bacteroides</taxon>
    </lineage>
</organism>
<dbReference type="Pfam" id="PF02836">
    <property type="entry name" value="Glyco_hydro_2_C"/>
    <property type="match status" value="1"/>
</dbReference>
<dbReference type="InterPro" id="IPR017853">
    <property type="entry name" value="GH"/>
</dbReference>
<sequence>MRINHLILNILLGSIVFCATGIQAFAQSVIPVPLKAEQKEGIFRITETTQLYTNLKGEERRTLEDYLTTLSRPFNIGINEEEDIRENVIILRKVKVAGHSTLKYPESYSLKVTPHQILIQASTDAGLFYGLQTLIQLTESAGTAGWTVQSTYIEDAPRFDYRGFMMDVSRHFRSKEFVKKQIDVLARYKLNRLHLHLADGAGWRIEIKKYPRLTEFAAWRPQATWKEWWFGENNRKYCEQNDPRAHGGFFTQDDIRELLKYAAERHIVIIPEIEMPAHSEEVLAAYPELSCAGEPYKNDDFCVGNEQTFTFLEEVLTEIMELFPSEYIHVGGDEAGKRAWKTCPKCQQRMKENNLKDVNELQSYLIHRIEVFLNAHGRKLLGWDEIMEGGLAPNATVMSWRGEEGGLNAVRMGHRAIMTPGDYCYLDKYQDAPFSQPEAIGGYLPLSQIYSYNPVPEALISDEAKLIYGVQANLWAEYIPTDEYYEYMLYPRLLALAEVAWSAPQRKSYPDFHTRALSAVEWLRKQGYHPFDLKNEIGHRPEATHPIRHLAFGKSVKYNAPYNASYSAQGDKTLTDGIRGDWTYSDGAWQGFISRNRLDVTIDLETETEINSISADFMQMVGPEVFLPVEVIISASSDGTDFTELARITHEIVKSDTIERMGWQGDKRARYVRVQAHAGKEFGGWIFTDEIVVEANPEVRTEYTFEKGWKFTREDNIGKFSGKEYDDTRWQSVTVPHDWAIYGPFSVNNDKQKVAITQDGQKEALEHAGRTGGLPFVGVGWYRLKFDVPDFSAGKTATLIFDGAMSHARIYINGQEVGYWPYGYNSFYLDVTPYLRPDENILAVRLENETESSRWYPGAGLYRNVHLVINEDAHIPVWGTQLTTPVIDKGYAKVNLKTSLVVPAGKAFTDYRIVTELKDASGKVVATGEKPGTKYDNEVFEQELLVDNPSLWSPDSPVLYSAVSRIYEGNQLKDKYITSFGIRSIEIIPDKGFYLNGQRLAFKGVCNHHDLGPLGGIANEAGIRRQIRILKNMGCNAIRTSHNMPAPELIRACDELGMMVMAESFDEWESAKVQNGYHKIFDEWAEKDLVNLVRHFRNNPSVVMWCIGNEVPDQWNGNRGPKLSRFLQDICHREDPTRPVTQGMDAPDAVVNNNMAAVMDVPGFNYRPHKYQENYKKLPQQIILGSETASTLSSRGVYKLPVVRRAMQKYDDHQSSSYDVEHCSWSNLPEDDFIQHEDLPYCIGEFVWTGFDYLGEPTPYYTDWPSHSSLFGIVDLAGLPKDRYYLYRSHWNKEEETLHILPHWNWEGHEGEVVPIFVYTNYPSAELFINGKSQGRRTKDLSVTIENSSDSASTVDLKRQQRYRLMWMDTKYEPGVVKVIAYDKEGKRMAEKEMYTAGKPHHIELIPDRSQIKADGKDLSFITVRVVDKDGNLCPLAENEISFRVKGAGTYQAGANGNPASLESFQVPKMKVFSGMMTAIVSSTDKPGRITLEATGKGLVKGILNIESK</sequence>
<dbReference type="InterPro" id="IPR006102">
    <property type="entry name" value="Ig-like_GH2"/>
</dbReference>
<dbReference type="SUPFAM" id="SSF55545">
    <property type="entry name" value="beta-N-acetylhexosaminidase-like domain"/>
    <property type="match status" value="1"/>
</dbReference>
<dbReference type="Pfam" id="PF02837">
    <property type="entry name" value="Glyco_hydro_2_N"/>
    <property type="match status" value="1"/>
</dbReference>
<feature type="domain" description="Glycosyl hydrolases family 2 sugar binding" evidence="9">
    <location>
        <begin position="778"/>
        <end position="867"/>
    </location>
</feature>
<dbReference type="SUPFAM" id="SSF49785">
    <property type="entry name" value="Galactose-binding domain-like"/>
    <property type="match status" value="2"/>
</dbReference>
<dbReference type="Gene3D" id="3.20.20.80">
    <property type="entry name" value="Glycosidases"/>
    <property type="match status" value="2"/>
</dbReference>
<feature type="domain" description="Glycoside hydrolase family 2 catalytic" evidence="8">
    <location>
        <begin position="989"/>
        <end position="1217"/>
    </location>
</feature>
<dbReference type="InterPro" id="IPR008979">
    <property type="entry name" value="Galactose-bd-like_sf"/>
</dbReference>
<dbReference type="InterPro" id="IPR013783">
    <property type="entry name" value="Ig-like_fold"/>
</dbReference>